<gene>
    <name evidence="1" type="ORF">DWW02_11255</name>
</gene>
<protein>
    <recommendedName>
        <fullName evidence="3">C_GCAxxG_C_C family protein</fullName>
    </recommendedName>
</protein>
<dbReference type="EMBL" id="QRZM01000004">
    <property type="protein sequence ID" value="RGV75955.1"/>
    <property type="molecule type" value="Genomic_DNA"/>
</dbReference>
<sequence>MTRDRIYEYFIEKDNNCAEAMLRALNDEYCLGIPDDSVKLVGGFGGGMGCGKACGALCGGCSAISYRLIHERAHATPELKPAVAAFAEEFVERFGSDACCELVKTYKKEDTRCLDMICMAADIADACFERIISEEREQSK</sequence>
<evidence type="ECO:0000313" key="1">
    <source>
        <dbReference type="EMBL" id="RGV75955.1"/>
    </source>
</evidence>
<name>A0A412Z7B3_9FIRM</name>
<evidence type="ECO:0000313" key="2">
    <source>
        <dbReference type="Proteomes" id="UP000284543"/>
    </source>
</evidence>
<dbReference type="Pfam" id="PF09719">
    <property type="entry name" value="C_GCAxxG_C_C"/>
    <property type="match status" value="1"/>
</dbReference>
<dbReference type="Proteomes" id="UP000284543">
    <property type="component" value="Unassembled WGS sequence"/>
</dbReference>
<accession>A0A412Z7B3</accession>
<dbReference type="KEGG" id="cbol:CGC65_19795"/>
<dbReference type="GeneID" id="23113182"/>
<dbReference type="AlphaFoldDB" id="A0A412Z7B3"/>
<reference evidence="1 2" key="1">
    <citation type="submission" date="2018-08" db="EMBL/GenBank/DDBJ databases">
        <title>A genome reference for cultivated species of the human gut microbiota.</title>
        <authorList>
            <person name="Zou Y."/>
            <person name="Xue W."/>
            <person name="Luo G."/>
        </authorList>
    </citation>
    <scope>NUCLEOTIDE SEQUENCE [LARGE SCALE GENOMIC DNA]</scope>
    <source>
        <strain evidence="1 2">AF14-18</strain>
    </source>
</reference>
<proteinExistence type="predicted"/>
<organism evidence="1 2">
    <name type="scientific">Enterocloster bolteae</name>
    <dbReference type="NCBI Taxonomy" id="208479"/>
    <lineage>
        <taxon>Bacteria</taxon>
        <taxon>Bacillati</taxon>
        <taxon>Bacillota</taxon>
        <taxon>Clostridia</taxon>
        <taxon>Lachnospirales</taxon>
        <taxon>Lachnospiraceae</taxon>
        <taxon>Enterocloster</taxon>
    </lineage>
</organism>
<evidence type="ECO:0008006" key="3">
    <source>
        <dbReference type="Google" id="ProtNLM"/>
    </source>
</evidence>
<dbReference type="NCBIfam" id="TIGR01909">
    <property type="entry name" value="C_GCAxxG_C_C"/>
    <property type="match status" value="1"/>
</dbReference>
<dbReference type="InterPro" id="IPR010181">
    <property type="entry name" value="CGCAxxGCC_motif"/>
</dbReference>
<comment type="caution">
    <text evidence="1">The sequence shown here is derived from an EMBL/GenBank/DDBJ whole genome shotgun (WGS) entry which is preliminary data.</text>
</comment>
<dbReference type="RefSeq" id="WP_002565126.1">
    <property type="nucleotide sequence ID" value="NZ_BAABXO010000001.1"/>
</dbReference>